<gene>
    <name evidence="1" type="ORF">rsdtw13_18570</name>
</gene>
<keyword evidence="2" id="KW-1185">Reference proteome</keyword>
<proteinExistence type="predicted"/>
<evidence type="ECO:0000313" key="1">
    <source>
        <dbReference type="EMBL" id="GKX66599.1"/>
    </source>
</evidence>
<organism evidence="1 2">
    <name type="scientific">Inconstantimicrobium mannanitabidum</name>
    <dbReference type="NCBI Taxonomy" id="1604901"/>
    <lineage>
        <taxon>Bacteria</taxon>
        <taxon>Bacillati</taxon>
        <taxon>Bacillota</taxon>
        <taxon>Clostridia</taxon>
        <taxon>Eubacteriales</taxon>
        <taxon>Clostridiaceae</taxon>
        <taxon>Inconstantimicrobium</taxon>
    </lineage>
</organism>
<dbReference type="EMBL" id="BROD01000001">
    <property type="protein sequence ID" value="GKX66599.1"/>
    <property type="molecule type" value="Genomic_DNA"/>
</dbReference>
<name>A0ACB5RBI9_9CLOT</name>
<comment type="caution">
    <text evidence="1">The sequence shown here is derived from an EMBL/GenBank/DDBJ whole genome shotgun (WGS) entry which is preliminary data.</text>
</comment>
<evidence type="ECO:0000313" key="2">
    <source>
        <dbReference type="Proteomes" id="UP001058074"/>
    </source>
</evidence>
<protein>
    <submittedName>
        <fullName evidence="1">Laccase domain protein</fullName>
    </submittedName>
</protein>
<reference evidence="1" key="1">
    <citation type="journal article" date="2025" name="Int. J. Syst. Evol. Microbiol.">
        <title>Inconstantimicrobium mannanitabidum sp. nov., a novel member of the family Clostridiaceae isolated from anoxic soil under the treatment of reductive soil disinfestation.</title>
        <authorList>
            <person name="Ueki A."/>
            <person name="Tonouchi A."/>
            <person name="Honma S."/>
            <person name="Kaku N."/>
            <person name="Ueki K."/>
        </authorList>
    </citation>
    <scope>NUCLEOTIDE SEQUENCE</scope>
    <source>
        <strain evidence="1">TW13</strain>
    </source>
</reference>
<accession>A0ACB5RBI9</accession>
<sequence length="241" mass="27321">MQIKTIGESEVISYENDEYEVMFSTAAKGTSYNISMPDTKLKLDDLARKLNLNKISYLKQIHSDKIVLLKKDDNIQGQVEGDAIITNLDKLAIGVFTADCVPVIAVDTCNHVIAAIHSGWKGTINNIVGKTILKMQTDFQCKVENLKIFIGPHNKVCCYEVSEELIMQFKSNDMFENQPINQDRYLNLEQCIIAQCTNCGILQQQITTSDYCTFCSTNPIFHSYRKDKEKSGRQISLIYLK</sequence>
<dbReference type="Proteomes" id="UP001058074">
    <property type="component" value="Unassembled WGS sequence"/>
</dbReference>